<dbReference type="RefSeq" id="WP_253773078.1">
    <property type="nucleotide sequence ID" value="NZ_BAAAVE010000007.1"/>
</dbReference>
<feature type="region of interest" description="Disordered" evidence="1">
    <location>
        <begin position="40"/>
        <end position="59"/>
    </location>
</feature>
<reference evidence="2 3" key="1">
    <citation type="submission" date="2022-06" db="EMBL/GenBank/DDBJ databases">
        <title>Sequencing the genomes of 1000 actinobacteria strains.</title>
        <authorList>
            <person name="Klenk H.-P."/>
        </authorList>
    </citation>
    <scope>NUCLEOTIDE SEQUENCE [LARGE SCALE GENOMIC DNA]</scope>
    <source>
        <strain evidence="2 3">DSM 44170</strain>
    </source>
</reference>
<proteinExistence type="predicted"/>
<evidence type="ECO:0000313" key="3">
    <source>
        <dbReference type="Proteomes" id="UP001320766"/>
    </source>
</evidence>
<accession>A0ABT1K4J0</accession>
<dbReference type="EMBL" id="JAMZEC010000001">
    <property type="protein sequence ID" value="MCP2348929.1"/>
    <property type="molecule type" value="Genomic_DNA"/>
</dbReference>
<protein>
    <submittedName>
        <fullName evidence="2">Uncharacterized protein</fullName>
    </submittedName>
</protein>
<gene>
    <name evidence="2" type="ORF">HD595_005051</name>
</gene>
<organism evidence="2 3">
    <name type="scientific">Nonomuraea roseoviolacea subsp. carminata</name>
    <dbReference type="NCBI Taxonomy" id="160689"/>
    <lineage>
        <taxon>Bacteria</taxon>
        <taxon>Bacillati</taxon>
        <taxon>Actinomycetota</taxon>
        <taxon>Actinomycetes</taxon>
        <taxon>Streptosporangiales</taxon>
        <taxon>Streptosporangiaceae</taxon>
        <taxon>Nonomuraea</taxon>
    </lineage>
</organism>
<comment type="caution">
    <text evidence="2">The sequence shown here is derived from an EMBL/GenBank/DDBJ whole genome shotgun (WGS) entry which is preliminary data.</text>
</comment>
<sequence length="59" mass="6365">MTPLLDHEALERSAVVADNRMNRELGLDIVAPPFTFLGADDRAGPDYTGQPAVDSHDEG</sequence>
<keyword evidence="3" id="KW-1185">Reference proteome</keyword>
<name>A0ABT1K4J0_9ACTN</name>
<dbReference type="Proteomes" id="UP001320766">
    <property type="component" value="Unassembled WGS sequence"/>
</dbReference>
<evidence type="ECO:0000313" key="2">
    <source>
        <dbReference type="EMBL" id="MCP2348929.1"/>
    </source>
</evidence>
<evidence type="ECO:0000256" key="1">
    <source>
        <dbReference type="SAM" id="MobiDB-lite"/>
    </source>
</evidence>